<proteinExistence type="predicted"/>
<keyword evidence="3" id="KW-1185">Reference proteome</keyword>
<evidence type="ECO:0000256" key="1">
    <source>
        <dbReference type="SAM" id="SignalP"/>
    </source>
</evidence>
<keyword evidence="1" id="KW-0732">Signal</keyword>
<feature type="chain" id="PRO_5039067514" evidence="1">
    <location>
        <begin position="21"/>
        <end position="248"/>
    </location>
</feature>
<accession>A0A1H9N1K9</accession>
<dbReference type="AlphaFoldDB" id="A0A1H9N1K9"/>
<gene>
    <name evidence="2" type="ORF">SAMN05421756_11246</name>
</gene>
<evidence type="ECO:0000313" key="3">
    <source>
        <dbReference type="Proteomes" id="UP000198504"/>
    </source>
</evidence>
<dbReference type="STRING" id="1036181.SAMN05421756_11246"/>
<feature type="signal peptide" evidence="1">
    <location>
        <begin position="1"/>
        <end position="20"/>
    </location>
</feature>
<reference evidence="3" key="1">
    <citation type="submission" date="2016-10" db="EMBL/GenBank/DDBJ databases">
        <authorList>
            <person name="Varghese N."/>
            <person name="Submissions S."/>
        </authorList>
    </citation>
    <scope>NUCLEOTIDE SEQUENCE [LARGE SCALE GENOMIC DNA]</scope>
    <source>
        <strain evidence="3">CGMCC 4.6856</strain>
    </source>
</reference>
<dbReference type="EMBL" id="FOFA01000012">
    <property type="protein sequence ID" value="SER29778.1"/>
    <property type="molecule type" value="Genomic_DNA"/>
</dbReference>
<evidence type="ECO:0000313" key="2">
    <source>
        <dbReference type="EMBL" id="SER29778.1"/>
    </source>
</evidence>
<sequence length="248" mass="27059">MKRLVSVVASAALAVGLVCAGSPASASPGCDRPDEAVGITVSTQDSTILGPLQTATFFFEATARTACLADYPLTLDVRTASTRSIPLVPTTVLKDREQGFTFYRGTFTADAAALTNADAGEWLFEITLGDVGFGLRPYDVLRRTRLSFDAGPEPLRRNHRLTFRGALQVADWERDRYRGLAGQPVGIVAIDSQTTVPWVPLVETTTRRHGRYRVRHEVPGTDRYEAVYHGTRGIAFTVSRIDAVAERT</sequence>
<dbReference type="OrthoDB" id="3447380at2"/>
<dbReference type="Proteomes" id="UP000198504">
    <property type="component" value="Unassembled WGS sequence"/>
</dbReference>
<organism evidence="2 3">
    <name type="scientific">Microlunatus flavus</name>
    <dbReference type="NCBI Taxonomy" id="1036181"/>
    <lineage>
        <taxon>Bacteria</taxon>
        <taxon>Bacillati</taxon>
        <taxon>Actinomycetota</taxon>
        <taxon>Actinomycetes</taxon>
        <taxon>Propionibacteriales</taxon>
        <taxon>Propionibacteriaceae</taxon>
        <taxon>Microlunatus</taxon>
    </lineage>
</organism>
<dbReference type="RefSeq" id="WP_091186283.1">
    <property type="nucleotide sequence ID" value="NZ_FOFA01000012.1"/>
</dbReference>
<protein>
    <submittedName>
        <fullName evidence="2">Uncharacterized protein</fullName>
    </submittedName>
</protein>
<name>A0A1H9N1K9_9ACTN</name>